<dbReference type="PROSITE" id="PS50172">
    <property type="entry name" value="BRCT"/>
    <property type="match status" value="1"/>
</dbReference>
<feature type="binding site" evidence="15">
    <location>
        <position position="431"/>
    </location>
    <ligand>
        <name>Zn(2+)</name>
        <dbReference type="ChEBI" id="CHEBI:29105"/>
    </ligand>
</feature>
<keyword evidence="12 15" id="KW-0464">Manganese</keyword>
<evidence type="ECO:0000259" key="17">
    <source>
        <dbReference type="PROSITE" id="PS50172"/>
    </source>
</evidence>
<dbReference type="InterPro" id="IPR013840">
    <property type="entry name" value="DNAligase_N"/>
</dbReference>
<dbReference type="GO" id="GO:0006281">
    <property type="term" value="P:DNA repair"/>
    <property type="evidence" value="ECO:0007669"/>
    <property type="project" value="UniProtKB-KW"/>
</dbReference>
<feature type="binding site" evidence="15">
    <location>
        <position position="428"/>
    </location>
    <ligand>
        <name>Zn(2+)</name>
        <dbReference type="ChEBI" id="CHEBI:29105"/>
    </ligand>
</feature>
<dbReference type="InterPro" id="IPR004149">
    <property type="entry name" value="Znf_DNAligase_C4"/>
</dbReference>
<feature type="binding site" evidence="15">
    <location>
        <begin position="55"/>
        <end position="59"/>
    </location>
    <ligand>
        <name>NAD(+)</name>
        <dbReference type="ChEBI" id="CHEBI:57540"/>
    </ligand>
</feature>
<dbReference type="SUPFAM" id="SSF50249">
    <property type="entry name" value="Nucleic acid-binding proteins"/>
    <property type="match status" value="1"/>
</dbReference>
<dbReference type="CDD" id="cd17748">
    <property type="entry name" value="BRCT_DNA_ligase_like"/>
    <property type="match status" value="1"/>
</dbReference>
<keyword evidence="6 15" id="KW-0479">Metal-binding</keyword>
<organism evidence="18 19">
    <name type="scientific">Peptostreptococcus stomatis DSM 17678</name>
    <dbReference type="NCBI Taxonomy" id="596315"/>
    <lineage>
        <taxon>Bacteria</taxon>
        <taxon>Bacillati</taxon>
        <taxon>Bacillota</taxon>
        <taxon>Clostridia</taxon>
        <taxon>Peptostreptococcales</taxon>
        <taxon>Peptostreptococcaceae</taxon>
        <taxon>Peptostreptococcus</taxon>
    </lineage>
</organism>
<sequence length="702" mass="78643">MKLIDENLYMEKVRDGLTQNLISKKEAGLMVGDLIEILNYHSDRYYNSDSPEISDMDYDRLMKSLILLEEAFPEYKKKDSPTVRVGGRALDKFDQYQHERPMLSLSNVFNNEEIRDFDRRVRGGLEPANGQVNYVVETKIDGLSVGLTYEDGYLRVGATRGDGYIGENVTENIKTIASIPIKIDEKRKLVARGEVYISKSDFEAVNAYQEDHDLQTYANPRNLAAGSLRQLDPKLAAKRPLDIFIFNLENIDDLGIEKHSQSFDYMKSLGLKVNEEYKLCKDIEEVIDYIEYWTENRSSLPYEIDGMVIKVDSIAQREALGFTAKSPRWATAFKFPAERKKTKLLDIEVEVGRTGTITPTAILEPVRLAGTMVSRATLHNEDYIKERDIRIGDRVLVQKAGDIIPQVVEVSLDDRTGQEVMFDMPHECPACGQETVRLDGEAAVKCINISCPAQIRRGIIHFVSRDAMDIEGMGESIITSLLDKGVIKDIADLYYMDPDILVSLDRMGQKSVANLMASIEKSKSNDLWRLINGLGIRFVGVKGAKLLADACGSMDKIMAASEEDLIQIEEFGQIMSDSVVKFFHEDKNKLTVEKLRQAGLNMEVIEKEDQGIAKVFEGMKIVLTGTLPSMKRNDAKALIEERAGKATSSVSKSTSFVLAGEEAGSKLDKALSLGVKVIDEAKFMELVGCQSQEDVKAILEEI</sequence>
<comment type="function">
    <text evidence="1 15">DNA ligase that catalyzes the formation of phosphodiester linkages between 5'-phosphoryl and 3'-hydroxyl groups in double-stranded DNA using NAD as a coenzyme and as the energy source for the reaction. It is essential for DNA replication and repair of damaged DNA.</text>
</comment>
<dbReference type="Gene3D" id="3.40.50.10190">
    <property type="entry name" value="BRCT domain"/>
    <property type="match status" value="1"/>
</dbReference>
<dbReference type="SMART" id="SM00278">
    <property type="entry name" value="HhH1"/>
    <property type="match status" value="3"/>
</dbReference>
<dbReference type="GO" id="GO:0005829">
    <property type="term" value="C:cytosol"/>
    <property type="evidence" value="ECO:0007669"/>
    <property type="project" value="TreeGrafter"/>
</dbReference>
<dbReference type="CDD" id="cd00114">
    <property type="entry name" value="LIGANc"/>
    <property type="match status" value="1"/>
</dbReference>
<dbReference type="EMBL" id="ADGQ01000056">
    <property type="protein sequence ID" value="EFM64613.1"/>
    <property type="molecule type" value="Genomic_DNA"/>
</dbReference>
<dbReference type="Gene3D" id="3.30.470.30">
    <property type="entry name" value="DNA ligase/mRNA capping enzyme"/>
    <property type="match status" value="1"/>
</dbReference>
<feature type="binding site" evidence="15">
    <location>
        <position position="137"/>
    </location>
    <ligand>
        <name>NAD(+)</name>
        <dbReference type="ChEBI" id="CHEBI:57540"/>
    </ligand>
</feature>
<dbReference type="PIRSF" id="PIRSF001604">
    <property type="entry name" value="LigA"/>
    <property type="match status" value="1"/>
</dbReference>
<gene>
    <name evidence="15 18" type="primary">ligA</name>
    <name evidence="18" type="ORF">HMPREF0634_1499</name>
</gene>
<dbReference type="InterPro" id="IPR001679">
    <property type="entry name" value="DNA_ligase"/>
</dbReference>
<feature type="binding site" evidence="15">
    <location>
        <position position="194"/>
    </location>
    <ligand>
        <name>NAD(+)</name>
        <dbReference type="ChEBI" id="CHEBI:57540"/>
    </ligand>
</feature>
<dbReference type="InterPro" id="IPR018239">
    <property type="entry name" value="DNA_ligase_AS"/>
</dbReference>
<evidence type="ECO:0000256" key="6">
    <source>
        <dbReference type="ARBA" id="ARBA00022723"/>
    </source>
</evidence>
<dbReference type="Pfam" id="PF01653">
    <property type="entry name" value="DNA_ligase_aden"/>
    <property type="match status" value="1"/>
</dbReference>
<dbReference type="SUPFAM" id="SSF56091">
    <property type="entry name" value="DNA ligase/mRNA capping enzyme, catalytic domain"/>
    <property type="match status" value="1"/>
</dbReference>
<keyword evidence="7 15" id="KW-0227">DNA damage</keyword>
<dbReference type="InterPro" id="IPR003583">
    <property type="entry name" value="Hlx-hairpin-Hlx_DNA-bd_motif"/>
</dbReference>
<dbReference type="Gene3D" id="2.40.50.140">
    <property type="entry name" value="Nucleic acid-binding proteins"/>
    <property type="match status" value="1"/>
</dbReference>
<keyword evidence="8 15" id="KW-0862">Zinc</keyword>
<feature type="binding site" evidence="15">
    <location>
        <position position="310"/>
    </location>
    <ligand>
        <name>NAD(+)</name>
        <dbReference type="ChEBI" id="CHEBI:57540"/>
    </ligand>
</feature>
<dbReference type="InterPro" id="IPR013839">
    <property type="entry name" value="DNAligase_adenylation"/>
</dbReference>
<dbReference type="FunFam" id="2.40.50.140:FF:000012">
    <property type="entry name" value="DNA ligase"/>
    <property type="match status" value="1"/>
</dbReference>
<dbReference type="InterPro" id="IPR036420">
    <property type="entry name" value="BRCT_dom_sf"/>
</dbReference>
<dbReference type="FunFam" id="3.30.470.30:FF:000001">
    <property type="entry name" value="DNA ligase"/>
    <property type="match status" value="1"/>
</dbReference>
<dbReference type="GO" id="GO:0006260">
    <property type="term" value="P:DNA replication"/>
    <property type="evidence" value="ECO:0007669"/>
    <property type="project" value="UniProtKB-KW"/>
</dbReference>
<dbReference type="Pfam" id="PF14520">
    <property type="entry name" value="HHH_5"/>
    <property type="match status" value="1"/>
</dbReference>
<evidence type="ECO:0000256" key="12">
    <source>
        <dbReference type="ARBA" id="ARBA00023211"/>
    </source>
</evidence>
<feature type="binding site" evidence="15">
    <location>
        <position position="334"/>
    </location>
    <ligand>
        <name>NAD(+)</name>
        <dbReference type="ChEBI" id="CHEBI:57540"/>
    </ligand>
</feature>
<dbReference type="GO" id="GO:0046872">
    <property type="term" value="F:metal ion binding"/>
    <property type="evidence" value="ECO:0007669"/>
    <property type="project" value="UniProtKB-KW"/>
</dbReference>
<dbReference type="PROSITE" id="PS01055">
    <property type="entry name" value="DNA_LIGASE_N1"/>
    <property type="match status" value="1"/>
</dbReference>
<accession>E0E385</accession>
<dbReference type="EC" id="6.5.1.2" evidence="2 15"/>
<dbReference type="GO" id="GO:0003911">
    <property type="term" value="F:DNA ligase (NAD+) activity"/>
    <property type="evidence" value="ECO:0007669"/>
    <property type="project" value="UniProtKB-UniRule"/>
</dbReference>
<dbReference type="SMART" id="SM00532">
    <property type="entry name" value="LIGANc"/>
    <property type="match status" value="1"/>
</dbReference>
<comment type="catalytic activity">
    <reaction evidence="13 15 16">
        <text>NAD(+) + (deoxyribonucleotide)n-3'-hydroxyl + 5'-phospho-(deoxyribonucleotide)m = (deoxyribonucleotide)n+m + AMP + beta-nicotinamide D-nucleotide.</text>
        <dbReference type="EC" id="6.5.1.2"/>
    </reaction>
</comment>
<keyword evidence="5 15" id="KW-0235">DNA replication</keyword>
<dbReference type="Pfam" id="PF03120">
    <property type="entry name" value="OB_DNA_ligase"/>
    <property type="match status" value="1"/>
</dbReference>
<dbReference type="InterPro" id="IPR001357">
    <property type="entry name" value="BRCT_dom"/>
</dbReference>
<evidence type="ECO:0000256" key="1">
    <source>
        <dbReference type="ARBA" id="ARBA00004067"/>
    </source>
</evidence>
<dbReference type="Gene3D" id="1.10.287.610">
    <property type="entry name" value="Helix hairpin bin"/>
    <property type="match status" value="1"/>
</dbReference>
<dbReference type="InterPro" id="IPR041663">
    <property type="entry name" value="DisA/LigA_HHH"/>
</dbReference>
<feature type="binding site" evidence="15">
    <location>
        <begin position="104"/>
        <end position="105"/>
    </location>
    <ligand>
        <name>NAD(+)</name>
        <dbReference type="ChEBI" id="CHEBI:57540"/>
    </ligand>
</feature>
<dbReference type="STRING" id="596315.HMPREF0634_1499"/>
<dbReference type="Pfam" id="PF00533">
    <property type="entry name" value="BRCT"/>
    <property type="match status" value="1"/>
</dbReference>
<feature type="binding site" evidence="15">
    <location>
        <position position="451"/>
    </location>
    <ligand>
        <name>Zn(2+)</name>
        <dbReference type="ChEBI" id="CHEBI:29105"/>
    </ligand>
</feature>
<evidence type="ECO:0000256" key="11">
    <source>
        <dbReference type="ARBA" id="ARBA00023204"/>
    </source>
</evidence>
<dbReference type="InterPro" id="IPR012340">
    <property type="entry name" value="NA-bd_OB-fold"/>
</dbReference>
<evidence type="ECO:0000256" key="2">
    <source>
        <dbReference type="ARBA" id="ARBA00012722"/>
    </source>
</evidence>
<evidence type="ECO:0000256" key="7">
    <source>
        <dbReference type="ARBA" id="ARBA00022763"/>
    </source>
</evidence>
<evidence type="ECO:0000256" key="13">
    <source>
        <dbReference type="ARBA" id="ARBA00034005"/>
    </source>
</evidence>
<dbReference type="NCBIfam" id="TIGR00575">
    <property type="entry name" value="dnlj"/>
    <property type="match status" value="1"/>
</dbReference>
<dbReference type="AlphaFoldDB" id="E0E385"/>
<reference evidence="18 19" key="1">
    <citation type="submission" date="2010-08" db="EMBL/GenBank/DDBJ databases">
        <authorList>
            <person name="Harkins D.M."/>
            <person name="Madupu R."/>
            <person name="Durkin A.S."/>
            <person name="Torralba M."/>
            <person name="Methe B."/>
            <person name="Sutton G.G."/>
            <person name="Nelson K.E."/>
        </authorList>
    </citation>
    <scope>NUCLEOTIDE SEQUENCE [LARGE SCALE GENOMIC DNA]</scope>
    <source>
        <strain evidence="18 19">DSM 17678</strain>
    </source>
</reference>
<dbReference type="PANTHER" id="PTHR23389">
    <property type="entry name" value="CHROMOSOME TRANSMISSION FIDELITY FACTOR 18"/>
    <property type="match status" value="1"/>
</dbReference>
<dbReference type="Gene3D" id="1.10.150.20">
    <property type="entry name" value="5' to 3' exonuclease, C-terminal subdomain"/>
    <property type="match status" value="2"/>
</dbReference>
<keyword evidence="11 15" id="KW-0234">DNA repair</keyword>
<comment type="cofactor">
    <cofactor evidence="15">
        <name>Mg(2+)</name>
        <dbReference type="ChEBI" id="CHEBI:18420"/>
    </cofactor>
    <cofactor evidence="15">
        <name>Mn(2+)</name>
        <dbReference type="ChEBI" id="CHEBI:29035"/>
    </cofactor>
</comment>
<evidence type="ECO:0000256" key="9">
    <source>
        <dbReference type="ARBA" id="ARBA00022842"/>
    </source>
</evidence>
<protein>
    <recommendedName>
        <fullName evidence="3 15">DNA ligase</fullName>
        <ecNumber evidence="2 15">6.5.1.2</ecNumber>
    </recommendedName>
    <alternativeName>
        <fullName evidence="15">Polydeoxyribonucleotide synthase [NAD(+)]</fullName>
    </alternativeName>
</protein>
<feature type="binding site" evidence="15">
    <location>
        <position position="446"/>
    </location>
    <ligand>
        <name>Zn(2+)</name>
        <dbReference type="ChEBI" id="CHEBI:29105"/>
    </ligand>
</feature>
<dbReference type="PANTHER" id="PTHR23389:SF9">
    <property type="entry name" value="DNA LIGASE"/>
    <property type="match status" value="1"/>
</dbReference>
<name>E0E385_9FIRM</name>
<dbReference type="OrthoDB" id="9759736at2"/>
<dbReference type="InterPro" id="IPR004150">
    <property type="entry name" value="NAD_DNA_ligase_OB"/>
</dbReference>
<feature type="binding site" evidence="15">
    <location>
        <position position="160"/>
    </location>
    <ligand>
        <name>NAD(+)</name>
        <dbReference type="ChEBI" id="CHEBI:57540"/>
    </ligand>
</feature>
<dbReference type="HAMAP" id="MF_01588">
    <property type="entry name" value="DNA_ligase_A"/>
    <property type="match status" value="1"/>
</dbReference>
<dbReference type="Gene3D" id="6.20.10.30">
    <property type="match status" value="1"/>
</dbReference>
<evidence type="ECO:0000256" key="10">
    <source>
        <dbReference type="ARBA" id="ARBA00023027"/>
    </source>
</evidence>
<evidence type="ECO:0000256" key="15">
    <source>
        <dbReference type="HAMAP-Rule" id="MF_01588"/>
    </source>
</evidence>
<evidence type="ECO:0000256" key="8">
    <source>
        <dbReference type="ARBA" id="ARBA00022833"/>
    </source>
</evidence>
<keyword evidence="10 15" id="KW-0520">NAD</keyword>
<dbReference type="Proteomes" id="UP000003244">
    <property type="component" value="Unassembled WGS sequence"/>
</dbReference>
<evidence type="ECO:0000256" key="5">
    <source>
        <dbReference type="ARBA" id="ARBA00022705"/>
    </source>
</evidence>
<comment type="caution">
    <text evidence="18">The sequence shown here is derived from an EMBL/GenBank/DDBJ whole genome shotgun (WGS) entry which is preliminary data.</text>
</comment>
<dbReference type="Pfam" id="PF12826">
    <property type="entry name" value="HHH_2"/>
    <property type="match status" value="1"/>
</dbReference>
<evidence type="ECO:0000256" key="3">
    <source>
        <dbReference type="ARBA" id="ARBA00013308"/>
    </source>
</evidence>
<dbReference type="NCBIfam" id="NF005932">
    <property type="entry name" value="PRK07956.1"/>
    <property type="match status" value="1"/>
</dbReference>
<dbReference type="InterPro" id="IPR033136">
    <property type="entry name" value="DNA_ligase_CS"/>
</dbReference>
<dbReference type="PROSITE" id="PS01056">
    <property type="entry name" value="DNA_LIGASE_N2"/>
    <property type="match status" value="1"/>
</dbReference>
<dbReference type="eggNOG" id="COG0272">
    <property type="taxonomic scope" value="Bacteria"/>
</dbReference>
<comment type="similarity">
    <text evidence="14 15">Belongs to the NAD-dependent DNA ligase family. LigA subfamily.</text>
</comment>
<feature type="active site" description="N6-AMP-lysine intermediate" evidence="15">
    <location>
        <position position="139"/>
    </location>
</feature>
<evidence type="ECO:0000256" key="16">
    <source>
        <dbReference type="RuleBase" id="RU000618"/>
    </source>
</evidence>
<dbReference type="SUPFAM" id="SSF52113">
    <property type="entry name" value="BRCT domain"/>
    <property type="match status" value="1"/>
</dbReference>
<evidence type="ECO:0000256" key="14">
    <source>
        <dbReference type="ARBA" id="ARBA00060881"/>
    </source>
</evidence>
<evidence type="ECO:0000313" key="18">
    <source>
        <dbReference type="EMBL" id="EFM64613.1"/>
    </source>
</evidence>
<keyword evidence="4 15" id="KW-0436">Ligase</keyword>
<evidence type="ECO:0000313" key="19">
    <source>
        <dbReference type="Proteomes" id="UP000003244"/>
    </source>
</evidence>
<dbReference type="GO" id="GO:0003677">
    <property type="term" value="F:DNA binding"/>
    <property type="evidence" value="ECO:0007669"/>
    <property type="project" value="InterPro"/>
</dbReference>
<dbReference type="SUPFAM" id="SSF47781">
    <property type="entry name" value="RuvA domain 2-like"/>
    <property type="match status" value="1"/>
</dbReference>
<dbReference type="Pfam" id="PF03119">
    <property type="entry name" value="DNA_ligase_ZBD"/>
    <property type="match status" value="1"/>
</dbReference>
<keyword evidence="19" id="KW-1185">Reference proteome</keyword>
<dbReference type="InterPro" id="IPR010994">
    <property type="entry name" value="RuvA_2-like"/>
</dbReference>
<keyword evidence="9 15" id="KW-0460">Magnesium</keyword>
<feature type="domain" description="BRCT" evidence="17">
    <location>
        <begin position="611"/>
        <end position="687"/>
    </location>
</feature>
<dbReference type="FunFam" id="1.10.150.20:FF:000007">
    <property type="entry name" value="DNA ligase"/>
    <property type="match status" value="1"/>
</dbReference>
<proteinExistence type="inferred from homology"/>
<dbReference type="SMART" id="SM00292">
    <property type="entry name" value="BRCT"/>
    <property type="match status" value="1"/>
</dbReference>
<evidence type="ECO:0000256" key="4">
    <source>
        <dbReference type="ARBA" id="ARBA00022598"/>
    </source>
</evidence>